<evidence type="ECO:0000313" key="7">
    <source>
        <dbReference type="EMBL" id="MBL7527276.1"/>
    </source>
</evidence>
<feature type="transmembrane region" description="Helical" evidence="6">
    <location>
        <begin position="34"/>
        <end position="54"/>
    </location>
</feature>
<keyword evidence="5 6" id="KW-0472">Membrane</keyword>
<name>A0ABS1WD47_9GAMM</name>
<dbReference type="Pfam" id="PF04347">
    <property type="entry name" value="FliO"/>
    <property type="match status" value="1"/>
</dbReference>
<evidence type="ECO:0000313" key="8">
    <source>
        <dbReference type="Proteomes" id="UP000809910"/>
    </source>
</evidence>
<accession>A0ABS1WD47</accession>
<evidence type="ECO:0000256" key="5">
    <source>
        <dbReference type="ARBA" id="ARBA00023136"/>
    </source>
</evidence>
<gene>
    <name evidence="7" type="ORF">I5282_11950</name>
</gene>
<protein>
    <submittedName>
        <fullName evidence="7">Flagellar biosynthetic protein FliO</fullName>
    </submittedName>
</protein>
<keyword evidence="8" id="KW-1185">Reference proteome</keyword>
<evidence type="ECO:0000256" key="3">
    <source>
        <dbReference type="ARBA" id="ARBA00022692"/>
    </source>
</evidence>
<keyword evidence="7" id="KW-0966">Cell projection</keyword>
<dbReference type="InterPro" id="IPR022781">
    <property type="entry name" value="Flagellar_biosynth_FliO"/>
</dbReference>
<comment type="subcellular location">
    <subcellularLocation>
        <location evidence="1">Cell membrane</location>
    </subcellularLocation>
</comment>
<dbReference type="EMBL" id="JADWVN010000026">
    <property type="protein sequence ID" value="MBL7527276.1"/>
    <property type="molecule type" value="Genomic_DNA"/>
</dbReference>
<sequence length="111" mass="12752">MERFLIVILMSWINPLSANQPVVFKKELVTNTHWSPYVLVLFVLLGVLFILAQYSKNSKSTSPKCKVIEQVSVHNKTKIFVIDYQGQQFLLADNQNALTLLPLQDIESHHE</sequence>
<evidence type="ECO:0000256" key="1">
    <source>
        <dbReference type="ARBA" id="ARBA00004236"/>
    </source>
</evidence>
<keyword evidence="7" id="KW-0282">Flagellum</keyword>
<keyword evidence="2" id="KW-1003">Cell membrane</keyword>
<proteinExistence type="predicted"/>
<evidence type="ECO:0000256" key="4">
    <source>
        <dbReference type="ARBA" id="ARBA00022989"/>
    </source>
</evidence>
<dbReference type="Proteomes" id="UP000809910">
    <property type="component" value="Unassembled WGS sequence"/>
</dbReference>
<evidence type="ECO:0000256" key="6">
    <source>
        <dbReference type="SAM" id="Phobius"/>
    </source>
</evidence>
<keyword evidence="3 6" id="KW-0812">Transmembrane</keyword>
<evidence type="ECO:0000256" key="2">
    <source>
        <dbReference type="ARBA" id="ARBA00022475"/>
    </source>
</evidence>
<comment type="caution">
    <text evidence="7">The sequence shown here is derived from an EMBL/GenBank/DDBJ whole genome shotgun (WGS) entry which is preliminary data.</text>
</comment>
<keyword evidence="4 6" id="KW-1133">Transmembrane helix</keyword>
<organism evidence="7 8">
    <name type="scientific">Legionella bononiensis</name>
    <dbReference type="NCBI Taxonomy" id="2793102"/>
    <lineage>
        <taxon>Bacteria</taxon>
        <taxon>Pseudomonadati</taxon>
        <taxon>Pseudomonadota</taxon>
        <taxon>Gammaproteobacteria</taxon>
        <taxon>Legionellales</taxon>
        <taxon>Legionellaceae</taxon>
        <taxon>Legionella</taxon>
    </lineage>
</organism>
<keyword evidence="7" id="KW-0969">Cilium</keyword>
<reference evidence="7 8" key="1">
    <citation type="submission" date="2020-12" db="EMBL/GenBank/DDBJ databases">
        <title>WGS of Legionella: environmental sample.</title>
        <authorList>
            <person name="Cristino S."/>
            <person name="Girolamini L."/>
            <person name="Salaris S."/>
            <person name="Pascale M.R."/>
            <person name="Mazzotta M."/>
            <person name="Orsini M."/>
            <person name="Grottola A."/>
        </authorList>
    </citation>
    <scope>NUCLEOTIDE SEQUENCE [LARGE SCALE GENOMIC DNA]</scope>
    <source>
        <strain evidence="7 8">30cs62</strain>
    </source>
</reference>
<dbReference type="RefSeq" id="WP_203162711.1">
    <property type="nucleotide sequence ID" value="NZ_JADWVM010000008.1"/>
</dbReference>